<dbReference type="STRING" id="1460663.A0A177CSJ0"/>
<dbReference type="Pfam" id="PF06985">
    <property type="entry name" value="HET"/>
    <property type="match status" value="1"/>
</dbReference>
<evidence type="ECO:0000259" key="1">
    <source>
        <dbReference type="Pfam" id="PF06985"/>
    </source>
</evidence>
<gene>
    <name evidence="2" type="ORF">CC84DRAFT_1160900</name>
</gene>
<feature type="domain" description="Heterokaryon incompatibility" evidence="1">
    <location>
        <begin position="231"/>
        <end position="378"/>
    </location>
</feature>
<name>A0A177CSJ0_9PLEO</name>
<dbReference type="RefSeq" id="XP_018040215.1">
    <property type="nucleotide sequence ID" value="XM_018177611.1"/>
</dbReference>
<reference evidence="2 3" key="1">
    <citation type="submission" date="2016-05" db="EMBL/GenBank/DDBJ databases">
        <title>Comparative analysis of secretome profiles of manganese(II)-oxidizing ascomycete fungi.</title>
        <authorList>
            <consortium name="DOE Joint Genome Institute"/>
            <person name="Zeiner C.A."/>
            <person name="Purvine S.O."/>
            <person name="Zink E.M."/>
            <person name="Wu S."/>
            <person name="Pasa-Tolic L."/>
            <person name="Chaput D.L."/>
            <person name="Haridas S."/>
            <person name="Grigoriev I.V."/>
            <person name="Santelli C.M."/>
            <person name="Hansel C.M."/>
        </authorList>
    </citation>
    <scope>NUCLEOTIDE SEQUENCE [LARGE SCALE GENOMIC DNA]</scope>
    <source>
        <strain evidence="2 3">AP3s5-JAC2a</strain>
    </source>
</reference>
<evidence type="ECO:0000313" key="2">
    <source>
        <dbReference type="EMBL" id="OAG09850.1"/>
    </source>
</evidence>
<dbReference type="AlphaFoldDB" id="A0A177CSJ0"/>
<dbReference type="Proteomes" id="UP000077069">
    <property type="component" value="Unassembled WGS sequence"/>
</dbReference>
<dbReference type="InterPro" id="IPR010730">
    <property type="entry name" value="HET"/>
</dbReference>
<dbReference type="EMBL" id="KV441549">
    <property type="protein sequence ID" value="OAG09850.1"/>
    <property type="molecule type" value="Genomic_DNA"/>
</dbReference>
<accession>A0A177CSJ0</accession>
<dbReference type="OrthoDB" id="5386922at2759"/>
<dbReference type="PANTHER" id="PTHR33112:SF10">
    <property type="entry name" value="TOL"/>
    <property type="match status" value="1"/>
</dbReference>
<organism evidence="2 3">
    <name type="scientific">Paraphaeosphaeria sporulosa</name>
    <dbReference type="NCBI Taxonomy" id="1460663"/>
    <lineage>
        <taxon>Eukaryota</taxon>
        <taxon>Fungi</taxon>
        <taxon>Dikarya</taxon>
        <taxon>Ascomycota</taxon>
        <taxon>Pezizomycotina</taxon>
        <taxon>Dothideomycetes</taxon>
        <taxon>Pleosporomycetidae</taxon>
        <taxon>Pleosporales</taxon>
        <taxon>Massarineae</taxon>
        <taxon>Didymosphaeriaceae</taxon>
        <taxon>Paraphaeosphaeria</taxon>
    </lineage>
</organism>
<dbReference type="PANTHER" id="PTHR33112">
    <property type="entry name" value="DOMAIN PROTEIN, PUTATIVE-RELATED"/>
    <property type="match status" value="1"/>
</dbReference>
<sequence>MGADRCNNTLSWDGVLCQHCRHLFDTNVVRWKHEQGSDTCRRELPEDLSFPFIAPRLWWHTVPSLRICASHSCKLCEIVLYSIGDEKLEQLESWEATIPVQIWADDGFSNRFWVLGPEQDPRPEAEACDAEPNEKYRWIMTVLKVQNISDHEPLHSHELLSLSTDSEETFAQIDAWLHACKSHKACRDNSALLGQDIRTMPTKLLELSHGDEHPSVRLIDTSRTGVGDIQYATLSHCWGGNLTAKLLKSLVDDYRLNIPWESLPLNFQHAIAVALKLSIRHIWIDALCIVQDDNEDWNHEAARMGGVYANSFLNISAHDSKDGAGGLFRMREPRGLQSFFVPHQNDTTSRCGSIFYNDRWRDSVYVGALSNRGWCVQERFLAPRLLHFTQEEVHWECLELLAAESSPTCFSITHEEPWNATNVQKSLLQRGASAEQKTYYTYQLWYQLMFAYSRGALTFTSDRPVAIAGLARIFCRLLNLADRDYLCGLWRPQLEHDLMWESGQDWITAPATLRVPGLPSWSWLSLCTDVRMNHNHLGDGQGTLEVVQAFTMPCNDPFGSVSSGEVTLRAPLCQITITETERPSRGSFKERNLFSLHVGGHLLREEMHFSFSPDDTTDTGLREISDAPVYLMLGRANALGEPMIIDESSVPTYEEAADCKHAPLKGSGYECLVLKENGPVGYFRRVGYIRFEPLHFQFISNLSVEQARMLRREAEGILHEQFVHGKIPSDICGPPNDAYMYTLTLV</sequence>
<dbReference type="GeneID" id="28761097"/>
<keyword evidence="3" id="KW-1185">Reference proteome</keyword>
<dbReference type="InParanoid" id="A0A177CSJ0"/>
<evidence type="ECO:0000313" key="3">
    <source>
        <dbReference type="Proteomes" id="UP000077069"/>
    </source>
</evidence>
<protein>
    <submittedName>
        <fullName evidence="2">HET-domain-containing protein</fullName>
    </submittedName>
</protein>
<proteinExistence type="predicted"/>